<dbReference type="GO" id="GO:0004748">
    <property type="term" value="F:ribonucleoside-diphosphate reductase activity, thioredoxin disulfide as acceptor"/>
    <property type="evidence" value="ECO:0007669"/>
    <property type="project" value="UniProtKB-EC"/>
</dbReference>
<dbReference type="Pfam" id="PF12637">
    <property type="entry name" value="TSCPD"/>
    <property type="match status" value="1"/>
</dbReference>
<comment type="caution">
    <text evidence="7">The sequence shown here is derived from an EMBL/GenBank/DDBJ whole genome shotgun (WGS) entry which is preliminary data.</text>
</comment>
<dbReference type="InterPro" id="IPR024434">
    <property type="entry name" value="TSCPD_dom"/>
</dbReference>
<dbReference type="OrthoDB" id="9801525at2"/>
<protein>
    <recommendedName>
        <fullName evidence="2">ribonucleoside-diphosphate reductase</fullName>
        <ecNumber evidence="2">1.17.4.1</ecNumber>
    </recommendedName>
</protein>
<evidence type="ECO:0000256" key="1">
    <source>
        <dbReference type="ARBA" id="ARBA00007405"/>
    </source>
</evidence>
<evidence type="ECO:0000256" key="5">
    <source>
        <dbReference type="ARBA" id="ARBA00047754"/>
    </source>
</evidence>
<evidence type="ECO:0000256" key="3">
    <source>
        <dbReference type="ARBA" id="ARBA00022634"/>
    </source>
</evidence>
<keyword evidence="3" id="KW-0237">DNA synthesis</keyword>
<evidence type="ECO:0000313" key="7">
    <source>
        <dbReference type="EMBL" id="RZT00436.1"/>
    </source>
</evidence>
<dbReference type="GO" id="GO:0071897">
    <property type="term" value="P:DNA biosynthetic process"/>
    <property type="evidence" value="ECO:0007669"/>
    <property type="project" value="UniProtKB-KW"/>
</dbReference>
<dbReference type="EMBL" id="SGXF01000003">
    <property type="protein sequence ID" value="RZT00436.1"/>
    <property type="molecule type" value="Genomic_DNA"/>
</dbReference>
<feature type="domain" description="TSCPD" evidence="6">
    <location>
        <begin position="4"/>
        <end position="78"/>
    </location>
</feature>
<organism evidence="7 8">
    <name type="scientific">Cuneatibacter caecimuris</name>
    <dbReference type="NCBI Taxonomy" id="1796618"/>
    <lineage>
        <taxon>Bacteria</taxon>
        <taxon>Bacillati</taxon>
        <taxon>Bacillota</taxon>
        <taxon>Clostridia</taxon>
        <taxon>Lachnospirales</taxon>
        <taxon>Lachnospiraceae</taxon>
        <taxon>Cuneatibacter</taxon>
    </lineage>
</organism>
<evidence type="ECO:0000313" key="8">
    <source>
        <dbReference type="Proteomes" id="UP000292927"/>
    </source>
</evidence>
<keyword evidence="8" id="KW-1185">Reference proteome</keyword>
<dbReference type="InterPro" id="IPR023806">
    <property type="entry name" value="CHP03905"/>
</dbReference>
<proteinExistence type="inferred from homology"/>
<evidence type="ECO:0000256" key="2">
    <source>
        <dbReference type="ARBA" id="ARBA00012274"/>
    </source>
</evidence>
<accession>A0A4Q7PJ17</accession>
<dbReference type="RefSeq" id="WP_130435051.1">
    <property type="nucleotide sequence ID" value="NZ_SGXF01000003.1"/>
</dbReference>
<reference evidence="7 8" key="1">
    <citation type="submission" date="2019-02" db="EMBL/GenBank/DDBJ databases">
        <title>Genomic Encyclopedia of Type Strains, Phase IV (KMG-IV): sequencing the most valuable type-strain genomes for metagenomic binning, comparative biology and taxonomic classification.</title>
        <authorList>
            <person name="Goeker M."/>
        </authorList>
    </citation>
    <scope>NUCLEOTIDE SEQUENCE [LARGE SCALE GENOMIC DNA]</scope>
    <source>
        <strain evidence="7 8">DSM 29486</strain>
    </source>
</reference>
<keyword evidence="4" id="KW-0547">Nucleotide-binding</keyword>
<comment type="similarity">
    <text evidence="1">Belongs to the ribonucleoside diphosphate reductase class-2 family.</text>
</comment>
<comment type="catalytic activity">
    <reaction evidence="5">
        <text>a 2'-deoxyribonucleoside 5'-diphosphate + [thioredoxin]-disulfide + H2O = a ribonucleoside 5'-diphosphate + [thioredoxin]-dithiol</text>
        <dbReference type="Rhea" id="RHEA:23252"/>
        <dbReference type="Rhea" id="RHEA-COMP:10698"/>
        <dbReference type="Rhea" id="RHEA-COMP:10700"/>
        <dbReference type="ChEBI" id="CHEBI:15377"/>
        <dbReference type="ChEBI" id="CHEBI:29950"/>
        <dbReference type="ChEBI" id="CHEBI:50058"/>
        <dbReference type="ChEBI" id="CHEBI:57930"/>
        <dbReference type="ChEBI" id="CHEBI:73316"/>
        <dbReference type="EC" id="1.17.4.1"/>
    </reaction>
</comment>
<dbReference type="Proteomes" id="UP000292927">
    <property type="component" value="Unassembled WGS sequence"/>
</dbReference>
<evidence type="ECO:0000259" key="6">
    <source>
        <dbReference type="Pfam" id="PF12637"/>
    </source>
</evidence>
<dbReference type="AlphaFoldDB" id="A0A4Q7PJ17"/>
<sequence>MEVYKTKGVCARAIEFEIDENTIKKVNFVGGCAGNTQGVARLLEGMDVDEAISRIQGIDCGGKGTSCPDQLAKALIAYKKERQ</sequence>
<dbReference type="NCBIfam" id="TIGR03905">
    <property type="entry name" value="TIGR03905_4_Cys"/>
    <property type="match status" value="1"/>
</dbReference>
<evidence type="ECO:0000256" key="4">
    <source>
        <dbReference type="ARBA" id="ARBA00022741"/>
    </source>
</evidence>
<name>A0A4Q7PJ17_9FIRM</name>
<gene>
    <name evidence="7" type="ORF">EV209_1745</name>
</gene>
<dbReference type="EC" id="1.17.4.1" evidence="2"/>
<dbReference type="GO" id="GO:0000166">
    <property type="term" value="F:nucleotide binding"/>
    <property type="evidence" value="ECO:0007669"/>
    <property type="project" value="UniProtKB-KW"/>
</dbReference>